<dbReference type="VEuPathDB" id="PlasmoDB:PRG01_1473600"/>
<feature type="region of interest" description="Disordered" evidence="2">
    <location>
        <begin position="216"/>
        <end position="283"/>
    </location>
</feature>
<dbReference type="Gene3D" id="2.40.50.140">
    <property type="entry name" value="Nucleic acid-binding proteins"/>
    <property type="match status" value="1"/>
</dbReference>
<name>A0A060S0H5_PLARE</name>
<reference evidence="3" key="2">
    <citation type="submission" date="2014-05" db="EMBL/GenBank/DDBJ databases">
        <title>The genome sequences of chimpanzee malaria parasites reveal the path to human adaptation.</title>
        <authorList>
            <person name="Otto T.D."/>
            <person name="Rayner J.C."/>
            <person name="Boehme U."/>
            <person name="Pain A."/>
            <person name="Spottiswoode N."/>
            <person name="Sanders M."/>
            <person name="Quail M."/>
            <person name="Ollomo B."/>
            <person name="Renaud F."/>
            <person name="Thomas A.W."/>
            <person name="Prugnolle F."/>
            <person name="Conway D.J."/>
            <person name="Newbold C."/>
            <person name="Berriman M."/>
        </authorList>
    </citation>
    <scope>NUCLEOTIDE SEQUENCE [LARGE SCALE GENOMIC DNA]</scope>
    <source>
        <strain evidence="3">CDC</strain>
    </source>
</reference>
<evidence type="ECO:0000256" key="1">
    <source>
        <dbReference type="SAM" id="Coils"/>
    </source>
</evidence>
<proteinExistence type="predicted"/>
<dbReference type="AlphaFoldDB" id="A0A060S0H5"/>
<dbReference type="InterPro" id="IPR053330">
    <property type="entry name" value="Mucin-22-like"/>
</dbReference>
<feature type="compositionally biased region" description="Basic and acidic residues" evidence="2">
    <location>
        <begin position="216"/>
        <end position="276"/>
    </location>
</feature>
<dbReference type="VEuPathDB" id="PlasmoDB:PRCDC_1472900"/>
<dbReference type="EMBL" id="HG810775">
    <property type="protein sequence ID" value="CDO67201.1"/>
    <property type="molecule type" value="Genomic_DNA"/>
</dbReference>
<evidence type="ECO:0000256" key="2">
    <source>
        <dbReference type="SAM" id="MobiDB-lite"/>
    </source>
</evidence>
<accession>A0A060S0H5</accession>
<dbReference type="PANTHER" id="PTHR37000:SF3">
    <property type="entry name" value="MUCIN-22"/>
    <property type="match status" value="1"/>
</dbReference>
<sequence length="1057" mass="121756">MAKKMSNVITNNNANSMGLFVNVLKWATPKAELNEMLEKYNIVSLEDFVKNYQKYKQDKMKNILTAVVGIVVKKHFKSDILNKVYFLQWDISDFMGNVVSVYVNVLKHFDIELIEEGNLVVLVNPDIHKRNENSGDESIDLYNLHDIINVGTVAYMHKCKGRNAYNDTCPYLLYVPRQGYFCSRHIGSQSRSHSYLSDEGKNSLLFEFPIIHNTAEHNAKEDNAKEDNAKEDNAKEDNAKEDNAKEDNAKEDNAKEDNAKEDNAKEDNTRKEDTQKFSHSLHRLYSSSEIKPIPCKKTNFQNCNHLDNDFLSEYSLSANYNTTSNSSNFLESLSEQNSSNFLSSCKENLKQNPPRPSHETIGVQKLFQGRNEINKPSSQICSVPQSFYGLNTLRNLSDELYIAQSTSGRICAAQNTPSGIYGNQNTSSEIFGTQNMSSEIFGTQNMSSGIYGTQNMPSGIYGSQNMSSGIYGSQNMSSGIYGTQNMPSGIYGTQNMPSGIYGSQNMPSGIYGARKSCEGTNGILKSLNREKKVYDASSMKGILQRKIFIKEEKNEASSYMNKLQKSSCKRSRTEHISDTIKERVQQQQRKNVLEKKGCEKKGCEKKECEKKGCEKKECEKKGCEKKGCEEKGCEKNVVEKKECEKNEVEKKGCEKNVVEKKGCEKNVVEEKGCEKNEVEKKGCEKNVVEEKGCERNVVEKKGCEKNEVEKKECEKNEVEKKGCEKNEVEKKGCEKNEVENTSYGQNESEKSPYEQKEMLQLLEKFNKLFQKRSRNFDEMKRKRGREEDDNKYLFDSLIKTKKSSKMNSHKNRKRAYGTYLKIEEKYGKMNIFINANKTKKKRHLLLKNKESKVKNIWDENKKEIDKKSTNYDVYNDINNCEHKNIICIDCWNIYRRKNNSTENSNVCGKNIYGKENKTEDNIKNVLLDYAREKDIEIDMGEEITNNEKFIDASVGYEHKLNTNENQENTETQYLKRPFYGILNEIENAEKEGEEGIHKIIINIKEITRNFMYYANDFKNTRIIKICKRLMFHKSIYIAIIALELRRKIRNLQENQKN</sequence>
<protein>
    <submittedName>
        <fullName evidence="3">Nucleoporin NUP116/NSP116, putative</fullName>
    </submittedName>
</protein>
<evidence type="ECO:0000313" key="3">
    <source>
        <dbReference type="EMBL" id="CDO67201.1"/>
    </source>
</evidence>
<evidence type="ECO:0000313" key="4">
    <source>
        <dbReference type="Proteomes" id="UP000027581"/>
    </source>
</evidence>
<gene>
    <name evidence="3" type="primary">NUP116</name>
    <name evidence="3" type="ORF">PRCDC_1472900</name>
</gene>
<keyword evidence="4" id="KW-1185">Reference proteome</keyword>
<reference evidence="3" key="1">
    <citation type="submission" date="2014-01" db="EMBL/GenBank/DDBJ databases">
        <authorList>
            <person name="Aslett M."/>
        </authorList>
    </citation>
    <scope>NUCLEOTIDE SEQUENCE</scope>
    <source>
        <strain evidence="3">CDC</strain>
    </source>
</reference>
<feature type="coiled-coil region" evidence="1">
    <location>
        <begin position="701"/>
        <end position="731"/>
    </location>
</feature>
<organism evidence="3 4">
    <name type="scientific">Plasmodium reichenowi</name>
    <dbReference type="NCBI Taxonomy" id="5854"/>
    <lineage>
        <taxon>Eukaryota</taxon>
        <taxon>Sar</taxon>
        <taxon>Alveolata</taxon>
        <taxon>Apicomplexa</taxon>
        <taxon>Aconoidasida</taxon>
        <taxon>Haemosporida</taxon>
        <taxon>Plasmodiidae</taxon>
        <taxon>Plasmodium</taxon>
        <taxon>Plasmodium (Laverania)</taxon>
    </lineage>
</organism>
<dbReference type="InterPro" id="IPR012340">
    <property type="entry name" value="NA-bd_OB-fold"/>
</dbReference>
<keyword evidence="1" id="KW-0175">Coiled coil</keyword>
<dbReference type="Proteomes" id="UP000027581">
    <property type="component" value="Unassembled WGS sequence"/>
</dbReference>
<dbReference type="PANTHER" id="PTHR37000">
    <property type="entry name" value="MUCIN-22"/>
    <property type="match status" value="1"/>
</dbReference>